<keyword evidence="3" id="KW-1185">Reference proteome</keyword>
<dbReference type="Proteomes" id="UP000661696">
    <property type="component" value="Unassembled WGS sequence"/>
</dbReference>
<organism evidence="2 3">
    <name type="scientific">Chryseobacterium endalhagicum</name>
    <dbReference type="NCBI Taxonomy" id="2797638"/>
    <lineage>
        <taxon>Bacteria</taxon>
        <taxon>Pseudomonadati</taxon>
        <taxon>Bacteroidota</taxon>
        <taxon>Flavobacteriia</taxon>
        <taxon>Flavobacteriales</taxon>
        <taxon>Weeksellaceae</taxon>
        <taxon>Chryseobacterium group</taxon>
        <taxon>Chryseobacterium</taxon>
    </lineage>
</organism>
<proteinExistence type="predicted"/>
<dbReference type="Pfam" id="PF00535">
    <property type="entry name" value="Glycos_transf_2"/>
    <property type="match status" value="1"/>
</dbReference>
<dbReference type="PANTHER" id="PTHR43685:SF2">
    <property type="entry name" value="GLYCOSYLTRANSFERASE 2-LIKE DOMAIN-CONTAINING PROTEIN"/>
    <property type="match status" value="1"/>
</dbReference>
<dbReference type="InterPro" id="IPR001173">
    <property type="entry name" value="Glyco_trans_2-like"/>
</dbReference>
<sequence length="267" mass="30675">MISVVIPLYNKEKYIKETILKVLNQTYQHFEIIIVNDGSKDKGPDIVSEIDDPRVKLFNKENGGVSSARNAGIERSQYEYIAFLDADDEWLPNHLEEISKLITKYKDHADVFVTNFARKYGTGNIVDNRKQDELKEGLVKDYFKIVLKKGVIHTSCVCVSKKALLKANSFDERLSRGEDMDLWARLAREFGIAYSPAVTELYLQEAENNSGGKSDVTRSIIYHLDFSTVKSIDEKKYLKNLLYRKYASLLKNMDFGNFTKLMIKQGF</sequence>
<dbReference type="InterPro" id="IPR050834">
    <property type="entry name" value="Glycosyltransf_2"/>
</dbReference>
<dbReference type="InterPro" id="IPR029044">
    <property type="entry name" value="Nucleotide-diphossugar_trans"/>
</dbReference>
<comment type="caution">
    <text evidence="2">The sequence shown here is derived from an EMBL/GenBank/DDBJ whole genome shotgun (WGS) entry which is preliminary data.</text>
</comment>
<dbReference type="PANTHER" id="PTHR43685">
    <property type="entry name" value="GLYCOSYLTRANSFERASE"/>
    <property type="match status" value="1"/>
</dbReference>
<feature type="domain" description="Glycosyltransferase 2-like" evidence="1">
    <location>
        <begin position="3"/>
        <end position="141"/>
    </location>
</feature>
<reference evidence="2 3" key="1">
    <citation type="submission" date="2020-12" db="EMBL/GenBank/DDBJ databases">
        <title>Chryseobacterium endoalhailicus sp. nov., isolated from seed of leguminous plant.</title>
        <authorList>
            <person name="Zhang X."/>
        </authorList>
    </citation>
    <scope>NUCLEOTIDE SEQUENCE [LARGE SCALE GENOMIC DNA]</scope>
    <source>
        <strain evidence="2 3">L7</strain>
    </source>
</reference>
<gene>
    <name evidence="2" type="ORF">JET18_07315</name>
</gene>
<dbReference type="SUPFAM" id="SSF53448">
    <property type="entry name" value="Nucleotide-diphospho-sugar transferases"/>
    <property type="match status" value="1"/>
</dbReference>
<protein>
    <submittedName>
        <fullName evidence="2">Glycosyltransferase family 2 protein</fullName>
    </submittedName>
</protein>
<dbReference type="RefSeq" id="WP_202089963.1">
    <property type="nucleotide sequence ID" value="NZ_JAELVM010000001.1"/>
</dbReference>
<evidence type="ECO:0000313" key="3">
    <source>
        <dbReference type="Proteomes" id="UP000661696"/>
    </source>
</evidence>
<dbReference type="EMBL" id="JAELVM010000001">
    <property type="protein sequence ID" value="MBL1220642.1"/>
    <property type="molecule type" value="Genomic_DNA"/>
</dbReference>
<accession>A0ABS1QDG4</accession>
<dbReference type="CDD" id="cd00761">
    <property type="entry name" value="Glyco_tranf_GTA_type"/>
    <property type="match status" value="1"/>
</dbReference>
<evidence type="ECO:0000259" key="1">
    <source>
        <dbReference type="Pfam" id="PF00535"/>
    </source>
</evidence>
<evidence type="ECO:0000313" key="2">
    <source>
        <dbReference type="EMBL" id="MBL1220642.1"/>
    </source>
</evidence>
<dbReference type="Gene3D" id="3.90.550.10">
    <property type="entry name" value="Spore Coat Polysaccharide Biosynthesis Protein SpsA, Chain A"/>
    <property type="match status" value="1"/>
</dbReference>
<name>A0ABS1QDG4_9FLAO</name>